<organism evidence="6 7">
    <name type="scientific">Gracilariopsis chorda</name>
    <dbReference type="NCBI Taxonomy" id="448386"/>
    <lineage>
        <taxon>Eukaryota</taxon>
        <taxon>Rhodophyta</taxon>
        <taxon>Florideophyceae</taxon>
        <taxon>Rhodymeniophycidae</taxon>
        <taxon>Gracilariales</taxon>
        <taxon>Gracilariaceae</taxon>
        <taxon>Gracilariopsis</taxon>
    </lineage>
</organism>
<evidence type="ECO:0000259" key="5">
    <source>
        <dbReference type="Pfam" id="PF13877"/>
    </source>
</evidence>
<dbReference type="InterPro" id="IPR011990">
    <property type="entry name" value="TPR-like_helical_dom_sf"/>
</dbReference>
<comment type="caution">
    <text evidence="6">The sequence shown here is derived from an EMBL/GenBank/DDBJ whole genome shotgun (WGS) entry which is preliminary data.</text>
</comment>
<evidence type="ECO:0000256" key="1">
    <source>
        <dbReference type="ARBA" id="ARBA00022737"/>
    </source>
</evidence>
<evidence type="ECO:0000256" key="3">
    <source>
        <dbReference type="ARBA" id="ARBA00038275"/>
    </source>
</evidence>
<dbReference type="Gene3D" id="1.25.40.10">
    <property type="entry name" value="Tetratricopeptide repeat domain"/>
    <property type="match status" value="1"/>
</dbReference>
<protein>
    <recommendedName>
        <fullName evidence="4">RNA polymerase II-associated protein 3</fullName>
    </recommendedName>
</protein>
<sequence length="348" mass="39261">MESGTEEQLLQLSLTGRLPPSLQKSFDEEKEKGNNAYREGRYHDAVQHYTAAESINPMSPIPPANRAMVFLKLKDFERAKAEASIAHELHISVPEEDRNKRLSAKILLRRATANKELMLYALAAEDYQAVLGLEDNATAKAELRVLQQRYGIRPPSPRLRSSLRNSASSEPRIEVVSETTARSNGMAVKTTQTSRPAVSKDQDDTELVQISKSTMQDLLVKWGTTEPRNAVDFERSWKSLRDDEMAQAKYLLEVVGAQRIEQGLLGEILTAQLLERVILVLSTALMREPGYKSSIALILLAFTKVSRFSMVLMFLTSAEKRKIRILIDTLRKNNVSEEMIDNLGERYL</sequence>
<dbReference type="GO" id="GO:0101031">
    <property type="term" value="C:protein folding chaperone complex"/>
    <property type="evidence" value="ECO:0007669"/>
    <property type="project" value="TreeGrafter"/>
</dbReference>
<dbReference type="InterPro" id="IPR019734">
    <property type="entry name" value="TPR_rpt"/>
</dbReference>
<dbReference type="Pfam" id="PF13877">
    <property type="entry name" value="RPAP3_C"/>
    <property type="match status" value="1"/>
</dbReference>
<gene>
    <name evidence="6" type="ORF">BWQ96_06576</name>
</gene>
<dbReference type="SUPFAM" id="SSF48452">
    <property type="entry name" value="TPR-like"/>
    <property type="match status" value="1"/>
</dbReference>
<comment type="similarity">
    <text evidence="3">Belongs to the RPAP3 family.</text>
</comment>
<dbReference type="AlphaFoldDB" id="A0A2V3INK9"/>
<keyword evidence="2" id="KW-0802">TPR repeat</keyword>
<reference evidence="6 7" key="1">
    <citation type="journal article" date="2018" name="Mol. Biol. Evol.">
        <title>Analysis of the draft genome of the red seaweed Gracilariopsis chorda provides insights into genome size evolution in Rhodophyta.</title>
        <authorList>
            <person name="Lee J."/>
            <person name="Yang E.C."/>
            <person name="Graf L."/>
            <person name="Yang J.H."/>
            <person name="Qiu H."/>
            <person name="Zel Zion U."/>
            <person name="Chan C.X."/>
            <person name="Stephens T.G."/>
            <person name="Weber A.P.M."/>
            <person name="Boo G.H."/>
            <person name="Boo S.M."/>
            <person name="Kim K.M."/>
            <person name="Shin Y."/>
            <person name="Jung M."/>
            <person name="Lee S.J."/>
            <person name="Yim H.S."/>
            <person name="Lee J.H."/>
            <person name="Bhattacharya D."/>
            <person name="Yoon H.S."/>
        </authorList>
    </citation>
    <scope>NUCLEOTIDE SEQUENCE [LARGE SCALE GENOMIC DNA]</scope>
    <source>
        <strain evidence="6 7">SKKU-2015</strain>
        <tissue evidence="6">Whole body</tissue>
    </source>
</reference>
<evidence type="ECO:0000313" key="6">
    <source>
        <dbReference type="EMBL" id="PXF43671.1"/>
    </source>
</evidence>
<keyword evidence="7" id="KW-1185">Reference proteome</keyword>
<name>A0A2V3INK9_9FLOR</name>
<keyword evidence="1" id="KW-0677">Repeat</keyword>
<proteinExistence type="inferred from homology"/>
<evidence type="ECO:0000256" key="2">
    <source>
        <dbReference type="ARBA" id="ARBA00022803"/>
    </source>
</evidence>
<feature type="domain" description="RNA-polymerase II-associated protein 3-like C-terminal" evidence="5">
    <location>
        <begin position="227"/>
        <end position="320"/>
    </location>
</feature>
<dbReference type="STRING" id="448386.A0A2V3INK9"/>
<dbReference type="OrthoDB" id="10250354at2759"/>
<dbReference type="PANTHER" id="PTHR46423">
    <property type="entry name" value="RNA POLYMERASE II-ASSOCIATED PROTEIN 3"/>
    <property type="match status" value="1"/>
</dbReference>
<dbReference type="Proteomes" id="UP000247409">
    <property type="component" value="Unassembled WGS sequence"/>
</dbReference>
<accession>A0A2V3INK9</accession>
<dbReference type="InterPro" id="IPR025986">
    <property type="entry name" value="RPAP3-like_C"/>
</dbReference>
<evidence type="ECO:0000313" key="7">
    <source>
        <dbReference type="Proteomes" id="UP000247409"/>
    </source>
</evidence>
<dbReference type="EMBL" id="NBIV01000115">
    <property type="protein sequence ID" value="PXF43671.1"/>
    <property type="molecule type" value="Genomic_DNA"/>
</dbReference>
<dbReference type="PANTHER" id="PTHR46423:SF1">
    <property type="entry name" value="RNA POLYMERASE II-ASSOCIATED PROTEIN 3"/>
    <property type="match status" value="1"/>
</dbReference>
<evidence type="ECO:0000256" key="4">
    <source>
        <dbReference type="ARBA" id="ARBA00040133"/>
    </source>
</evidence>
<dbReference type="InterPro" id="IPR051966">
    <property type="entry name" value="RPAP3"/>
</dbReference>
<dbReference type="SMART" id="SM00028">
    <property type="entry name" value="TPR"/>
    <property type="match status" value="2"/>
</dbReference>